<evidence type="ECO:0000313" key="2">
    <source>
        <dbReference type="Proteomes" id="UP001059295"/>
    </source>
</evidence>
<gene>
    <name evidence="1" type="ORF">NQ491_09120</name>
</gene>
<dbReference type="GeneID" id="82891892"/>
<reference evidence="1" key="1">
    <citation type="journal article" date="2022" name="Cell">
        <title>Design, construction, and in vivo augmentation of a complex gut microbiome.</title>
        <authorList>
            <person name="Cheng A.G."/>
            <person name="Ho P.Y."/>
            <person name="Aranda-Diaz A."/>
            <person name="Jain S."/>
            <person name="Yu F.B."/>
            <person name="Meng X."/>
            <person name="Wang M."/>
            <person name="Iakiviak M."/>
            <person name="Nagashima K."/>
            <person name="Zhao A."/>
            <person name="Murugkar P."/>
            <person name="Patil A."/>
            <person name="Atabakhsh K."/>
            <person name="Weakley A."/>
            <person name="Yan J."/>
            <person name="Brumbaugh A.R."/>
            <person name="Higginbottom S."/>
            <person name="Dimas A."/>
            <person name="Shiver A.L."/>
            <person name="Deutschbauer A."/>
            <person name="Neff N."/>
            <person name="Sonnenburg J.L."/>
            <person name="Huang K.C."/>
            <person name="Fischbach M.A."/>
        </authorList>
    </citation>
    <scope>NUCLEOTIDE SEQUENCE</scope>
    <source>
        <strain evidence="1">AP11</strain>
    </source>
</reference>
<accession>A0ABY5UXX4</accession>
<dbReference type="RefSeq" id="WP_019245886.1">
    <property type="nucleotide sequence ID" value="NZ_CAPH01000012.1"/>
</dbReference>
<proteinExistence type="predicted"/>
<dbReference type="EMBL" id="CP102294">
    <property type="protein sequence ID" value="UWN56805.1"/>
    <property type="molecule type" value="Genomic_DNA"/>
</dbReference>
<sequence length="87" mass="9936">MQLVFKKNDAGDVAVTMFKGTAEIQFSYIEMIKALIAGESLDTDFSETISDEEKKQIEEVIQEIETITMSKEEDTENQEANNIDFYD</sequence>
<evidence type="ECO:0000313" key="1">
    <source>
        <dbReference type="EMBL" id="UWN56805.1"/>
    </source>
</evidence>
<dbReference type="Proteomes" id="UP001059295">
    <property type="component" value="Chromosome"/>
</dbReference>
<name>A0ABY5UXX4_9BACT</name>
<organism evidence="1 2">
    <name type="scientific">Alistipes ihumii AP11</name>
    <dbReference type="NCBI Taxonomy" id="1211813"/>
    <lineage>
        <taxon>Bacteria</taxon>
        <taxon>Pseudomonadati</taxon>
        <taxon>Bacteroidota</taxon>
        <taxon>Bacteroidia</taxon>
        <taxon>Bacteroidales</taxon>
        <taxon>Rikenellaceae</taxon>
        <taxon>Alistipes</taxon>
    </lineage>
</organism>
<protein>
    <submittedName>
        <fullName evidence="1">Uncharacterized protein</fullName>
    </submittedName>
</protein>
<keyword evidence="2" id="KW-1185">Reference proteome</keyword>